<dbReference type="GO" id="GO:0003676">
    <property type="term" value="F:nucleic acid binding"/>
    <property type="evidence" value="ECO:0007669"/>
    <property type="project" value="InterPro"/>
</dbReference>
<keyword evidence="8" id="KW-0378">Hydrolase</keyword>
<name>A0A0F9SKV5_9ZZZZ</name>
<dbReference type="AlphaFoldDB" id="A0A0F9SKV5"/>
<protein>
    <recommendedName>
        <fullName evidence="13">Holliday junction resolvase RecU</fullName>
    </recommendedName>
</protein>
<evidence type="ECO:0000256" key="6">
    <source>
        <dbReference type="ARBA" id="ARBA00022759"/>
    </source>
</evidence>
<keyword evidence="3" id="KW-0963">Cytoplasm</keyword>
<keyword evidence="6" id="KW-0255">Endonuclease</keyword>
<organism evidence="14">
    <name type="scientific">marine sediment metagenome</name>
    <dbReference type="NCBI Taxonomy" id="412755"/>
    <lineage>
        <taxon>unclassified sequences</taxon>
        <taxon>metagenomes</taxon>
        <taxon>ecological metagenomes</taxon>
    </lineage>
</organism>
<dbReference type="GO" id="GO:0006281">
    <property type="term" value="P:DNA repair"/>
    <property type="evidence" value="ECO:0007669"/>
    <property type="project" value="UniProtKB-KW"/>
</dbReference>
<dbReference type="InterPro" id="IPR011335">
    <property type="entry name" value="Restrct_endonuc-II-like"/>
</dbReference>
<dbReference type="GO" id="GO:0006310">
    <property type="term" value="P:DNA recombination"/>
    <property type="evidence" value="ECO:0007669"/>
    <property type="project" value="UniProtKB-KW"/>
</dbReference>
<reference evidence="14" key="1">
    <citation type="journal article" date="2015" name="Nature">
        <title>Complex archaea that bridge the gap between prokaryotes and eukaryotes.</title>
        <authorList>
            <person name="Spang A."/>
            <person name="Saw J.H."/>
            <person name="Jorgensen S.L."/>
            <person name="Zaremba-Niedzwiedzka K."/>
            <person name="Martijn J."/>
            <person name="Lind A.E."/>
            <person name="van Eijk R."/>
            <person name="Schleper C."/>
            <person name="Guy L."/>
            <person name="Ettema T.J."/>
        </authorList>
    </citation>
    <scope>NUCLEOTIDE SEQUENCE</scope>
</reference>
<keyword evidence="9" id="KW-0460">Magnesium</keyword>
<comment type="cofactor">
    <cofactor evidence="1">
        <name>Mg(2+)</name>
        <dbReference type="ChEBI" id="CHEBI:18420"/>
    </cofactor>
</comment>
<evidence type="ECO:0000313" key="14">
    <source>
        <dbReference type="EMBL" id="KKN29878.1"/>
    </source>
</evidence>
<keyword evidence="10" id="KW-0233">DNA recombination</keyword>
<dbReference type="GO" id="GO:0005737">
    <property type="term" value="C:cytoplasm"/>
    <property type="evidence" value="ECO:0007669"/>
    <property type="project" value="UniProtKB-SubCell"/>
</dbReference>
<dbReference type="Gene3D" id="3.40.1350.10">
    <property type="match status" value="1"/>
</dbReference>
<accession>A0A0F9SKV5</accession>
<evidence type="ECO:0000256" key="8">
    <source>
        <dbReference type="ARBA" id="ARBA00022801"/>
    </source>
</evidence>
<proteinExistence type="inferred from homology"/>
<comment type="subcellular location">
    <subcellularLocation>
        <location evidence="2">Cytoplasm</location>
    </subcellularLocation>
</comment>
<gene>
    <name evidence="14" type="ORF">LCGC14_0839560</name>
</gene>
<evidence type="ECO:0000256" key="9">
    <source>
        <dbReference type="ARBA" id="ARBA00022842"/>
    </source>
</evidence>
<evidence type="ECO:0000256" key="10">
    <source>
        <dbReference type="ARBA" id="ARBA00023172"/>
    </source>
</evidence>
<evidence type="ECO:0000256" key="11">
    <source>
        <dbReference type="ARBA" id="ARBA00023204"/>
    </source>
</evidence>
<evidence type="ECO:0000256" key="5">
    <source>
        <dbReference type="ARBA" id="ARBA00022723"/>
    </source>
</evidence>
<dbReference type="SUPFAM" id="SSF52980">
    <property type="entry name" value="Restriction endonuclease-like"/>
    <property type="match status" value="1"/>
</dbReference>
<keyword evidence="11" id="KW-0234">DNA repair</keyword>
<comment type="caution">
    <text evidence="14">The sequence shown here is derived from an EMBL/GenBank/DDBJ whole genome shotgun (WGS) entry which is preliminary data.</text>
</comment>
<dbReference type="GO" id="GO:0004519">
    <property type="term" value="F:endonuclease activity"/>
    <property type="evidence" value="ECO:0007669"/>
    <property type="project" value="UniProtKB-KW"/>
</dbReference>
<dbReference type="GO" id="GO:0046872">
    <property type="term" value="F:metal ion binding"/>
    <property type="evidence" value="ECO:0007669"/>
    <property type="project" value="UniProtKB-KW"/>
</dbReference>
<evidence type="ECO:0000256" key="3">
    <source>
        <dbReference type="ARBA" id="ARBA00022490"/>
    </source>
</evidence>
<keyword evidence="4" id="KW-0540">Nuclease</keyword>
<sequence>MDDIIQAPSALKGKELEKLCMLDAAWQKLRRGYSMGRYGVQVQFRKDPDTGKAEMTPVPSLPDFEGALPPNGRQFITDAKVTSSASFSIHSYFAERQLSHMLDRADYGVICFILIHFNERVLKRSVHAAMTYAFPVYRQHAFWQQHDRGEVKSIDKLDCSEHGAWVKWWLPERCRAARPNLLAAVKALGERRDVIYPNGPLKLDDRRRRARR</sequence>
<keyword evidence="5" id="KW-0479">Metal-binding</keyword>
<evidence type="ECO:0000256" key="12">
    <source>
        <dbReference type="ARBA" id="ARBA00023447"/>
    </source>
</evidence>
<comment type="similarity">
    <text evidence="12">Belongs to the RecU family.</text>
</comment>
<evidence type="ECO:0000256" key="2">
    <source>
        <dbReference type="ARBA" id="ARBA00004496"/>
    </source>
</evidence>
<keyword evidence="7" id="KW-0227">DNA damage</keyword>
<dbReference type="InterPro" id="IPR004612">
    <property type="entry name" value="Resolv_RecU"/>
</dbReference>
<dbReference type="InterPro" id="IPR011856">
    <property type="entry name" value="tRNA_endonuc-like_dom_sf"/>
</dbReference>
<evidence type="ECO:0000256" key="4">
    <source>
        <dbReference type="ARBA" id="ARBA00022722"/>
    </source>
</evidence>
<dbReference type="Pfam" id="PF03838">
    <property type="entry name" value="RecU"/>
    <property type="match status" value="1"/>
</dbReference>
<dbReference type="GO" id="GO:0016787">
    <property type="term" value="F:hydrolase activity"/>
    <property type="evidence" value="ECO:0007669"/>
    <property type="project" value="UniProtKB-KW"/>
</dbReference>
<dbReference type="EMBL" id="LAZR01002451">
    <property type="protein sequence ID" value="KKN29878.1"/>
    <property type="molecule type" value="Genomic_DNA"/>
</dbReference>
<evidence type="ECO:0000256" key="7">
    <source>
        <dbReference type="ARBA" id="ARBA00022763"/>
    </source>
</evidence>
<evidence type="ECO:0000256" key="1">
    <source>
        <dbReference type="ARBA" id="ARBA00001946"/>
    </source>
</evidence>
<evidence type="ECO:0000256" key="13">
    <source>
        <dbReference type="ARBA" id="ARBA00029523"/>
    </source>
</evidence>